<accession>A0A9D3M9S7</accession>
<name>A0A9D3M9S7_ANGAN</name>
<protein>
    <submittedName>
        <fullName evidence="2">Uncharacterized protein</fullName>
    </submittedName>
</protein>
<keyword evidence="3" id="KW-1185">Reference proteome</keyword>
<comment type="caution">
    <text evidence="2">The sequence shown here is derived from an EMBL/GenBank/DDBJ whole genome shotgun (WGS) entry which is preliminary data.</text>
</comment>
<feature type="compositionally biased region" description="Polar residues" evidence="1">
    <location>
        <begin position="135"/>
        <end position="146"/>
    </location>
</feature>
<evidence type="ECO:0000256" key="1">
    <source>
        <dbReference type="SAM" id="MobiDB-lite"/>
    </source>
</evidence>
<feature type="compositionally biased region" description="Polar residues" evidence="1">
    <location>
        <begin position="163"/>
        <end position="176"/>
    </location>
</feature>
<organism evidence="2 3">
    <name type="scientific">Anguilla anguilla</name>
    <name type="common">European freshwater eel</name>
    <name type="synonym">Muraena anguilla</name>
    <dbReference type="NCBI Taxonomy" id="7936"/>
    <lineage>
        <taxon>Eukaryota</taxon>
        <taxon>Metazoa</taxon>
        <taxon>Chordata</taxon>
        <taxon>Craniata</taxon>
        <taxon>Vertebrata</taxon>
        <taxon>Euteleostomi</taxon>
        <taxon>Actinopterygii</taxon>
        <taxon>Neopterygii</taxon>
        <taxon>Teleostei</taxon>
        <taxon>Anguilliformes</taxon>
        <taxon>Anguillidae</taxon>
        <taxon>Anguilla</taxon>
    </lineage>
</organism>
<sequence length="205" mass="22612">MYTVLESRTLIHVIILKMLVAKKILNVPVKNRNISADATTTKRNVVGVAVHCVHHSRKKGPAASVESSKTQKVDPNPSSSKKESSPMDDYSNLVFASDLQNGQKPQPASRSPHDSIPMASQPYSAYRNPSYRNPYASSQPSRNPYSSLDRYDGYKNPIEPPGLQNSVARGNQSGYQQAGPPTPLYSSPDYDSSRPQFPRVQIGRQ</sequence>
<dbReference type="EMBL" id="JAFIRN010000008">
    <property type="protein sequence ID" value="KAG5843483.1"/>
    <property type="molecule type" value="Genomic_DNA"/>
</dbReference>
<dbReference type="Proteomes" id="UP001044222">
    <property type="component" value="Chromosome 8"/>
</dbReference>
<evidence type="ECO:0000313" key="3">
    <source>
        <dbReference type="Proteomes" id="UP001044222"/>
    </source>
</evidence>
<feature type="compositionally biased region" description="Polar residues" evidence="1">
    <location>
        <begin position="98"/>
        <end position="109"/>
    </location>
</feature>
<proteinExistence type="predicted"/>
<dbReference type="AlphaFoldDB" id="A0A9D3M9S7"/>
<gene>
    <name evidence="2" type="ORF">ANANG_G00151410</name>
</gene>
<feature type="region of interest" description="Disordered" evidence="1">
    <location>
        <begin position="56"/>
        <end position="205"/>
    </location>
</feature>
<evidence type="ECO:0000313" key="2">
    <source>
        <dbReference type="EMBL" id="KAG5843483.1"/>
    </source>
</evidence>
<reference evidence="2" key="1">
    <citation type="submission" date="2021-01" db="EMBL/GenBank/DDBJ databases">
        <title>A chromosome-scale assembly of European eel, Anguilla anguilla.</title>
        <authorList>
            <person name="Henkel C."/>
            <person name="Jong-Raadsen S.A."/>
            <person name="Dufour S."/>
            <person name="Weltzien F.-A."/>
            <person name="Palstra A.P."/>
            <person name="Pelster B."/>
            <person name="Spaink H.P."/>
            <person name="Van Den Thillart G.E."/>
            <person name="Jansen H."/>
            <person name="Zahm M."/>
            <person name="Klopp C."/>
            <person name="Cedric C."/>
            <person name="Louis A."/>
            <person name="Berthelot C."/>
            <person name="Parey E."/>
            <person name="Roest Crollius H."/>
            <person name="Montfort J."/>
            <person name="Robinson-Rechavi M."/>
            <person name="Bucao C."/>
            <person name="Bouchez O."/>
            <person name="Gislard M."/>
            <person name="Lluch J."/>
            <person name="Milhes M."/>
            <person name="Lampietro C."/>
            <person name="Lopez Roques C."/>
            <person name="Donnadieu C."/>
            <person name="Braasch I."/>
            <person name="Desvignes T."/>
            <person name="Postlethwait J."/>
            <person name="Bobe J."/>
            <person name="Guiguen Y."/>
            <person name="Dirks R."/>
        </authorList>
    </citation>
    <scope>NUCLEOTIDE SEQUENCE</scope>
    <source>
        <strain evidence="2">Tag_6206</strain>
        <tissue evidence="2">Liver</tissue>
    </source>
</reference>